<dbReference type="InterPro" id="IPR000182">
    <property type="entry name" value="GNAT_dom"/>
</dbReference>
<keyword evidence="3" id="KW-1185">Reference proteome</keyword>
<dbReference type="SUPFAM" id="SSF55729">
    <property type="entry name" value="Acyl-CoA N-acyltransferases (Nat)"/>
    <property type="match status" value="1"/>
</dbReference>
<dbReference type="EMBL" id="JBFTWV010000019">
    <property type="protein sequence ID" value="KAL2797409.1"/>
    <property type="molecule type" value="Genomic_DNA"/>
</dbReference>
<dbReference type="InterPro" id="IPR016181">
    <property type="entry name" value="Acyl_CoA_acyltransferase"/>
</dbReference>
<dbReference type="InterPro" id="IPR052523">
    <property type="entry name" value="Trichothecene_AcTrans"/>
</dbReference>
<feature type="domain" description="N-acetyltransferase" evidence="1">
    <location>
        <begin position="61"/>
        <end position="201"/>
    </location>
</feature>
<dbReference type="PANTHER" id="PTHR42791">
    <property type="entry name" value="GNAT FAMILY ACETYLTRANSFERASE"/>
    <property type="match status" value="1"/>
</dbReference>
<dbReference type="PANTHER" id="PTHR42791:SF17">
    <property type="entry name" value="ACETYLTRANSFERASE, GNAT FAMILY FAMILY (AFU_ORTHOLOGUE AFUA_8G05690)"/>
    <property type="match status" value="1"/>
</dbReference>
<accession>A0ABR4GEE3</accession>
<evidence type="ECO:0000259" key="1">
    <source>
        <dbReference type="PROSITE" id="PS51186"/>
    </source>
</evidence>
<gene>
    <name evidence="2" type="ORF">BJX66DRAFT_297766</name>
</gene>
<organism evidence="2 3">
    <name type="scientific">Aspergillus keveii</name>
    <dbReference type="NCBI Taxonomy" id="714993"/>
    <lineage>
        <taxon>Eukaryota</taxon>
        <taxon>Fungi</taxon>
        <taxon>Dikarya</taxon>
        <taxon>Ascomycota</taxon>
        <taxon>Pezizomycotina</taxon>
        <taxon>Eurotiomycetes</taxon>
        <taxon>Eurotiomycetidae</taxon>
        <taxon>Eurotiales</taxon>
        <taxon>Aspergillaceae</taxon>
        <taxon>Aspergillus</taxon>
        <taxon>Aspergillus subgen. Nidulantes</taxon>
    </lineage>
</organism>
<dbReference type="PROSITE" id="PS51186">
    <property type="entry name" value="GNAT"/>
    <property type="match status" value="1"/>
</dbReference>
<reference evidence="2 3" key="1">
    <citation type="submission" date="2024-07" db="EMBL/GenBank/DDBJ databases">
        <title>Section-level genome sequencing and comparative genomics of Aspergillus sections Usti and Cavernicolus.</title>
        <authorList>
            <consortium name="Lawrence Berkeley National Laboratory"/>
            <person name="Nybo J.L."/>
            <person name="Vesth T.C."/>
            <person name="Theobald S."/>
            <person name="Frisvad J.C."/>
            <person name="Larsen T.O."/>
            <person name="Kjaerboelling I."/>
            <person name="Rothschild-Mancinelli K."/>
            <person name="Lyhne E.K."/>
            <person name="Kogle M.E."/>
            <person name="Barry K."/>
            <person name="Clum A."/>
            <person name="Na H."/>
            <person name="Ledsgaard L."/>
            <person name="Lin J."/>
            <person name="Lipzen A."/>
            <person name="Kuo A."/>
            <person name="Riley R."/>
            <person name="Mondo S."/>
            <person name="Labutti K."/>
            <person name="Haridas S."/>
            <person name="Pangalinan J."/>
            <person name="Salamov A.A."/>
            <person name="Simmons B.A."/>
            <person name="Magnuson J.K."/>
            <person name="Chen J."/>
            <person name="Drula E."/>
            <person name="Henrissat B."/>
            <person name="Wiebenga A."/>
            <person name="Lubbers R.J."/>
            <person name="Gomes A.C."/>
            <person name="Makela M.R."/>
            <person name="Stajich J."/>
            <person name="Grigoriev I.V."/>
            <person name="Mortensen U.H."/>
            <person name="De Vries R.P."/>
            <person name="Baker S.E."/>
            <person name="Andersen M.R."/>
        </authorList>
    </citation>
    <scope>NUCLEOTIDE SEQUENCE [LARGE SCALE GENOMIC DNA]</scope>
    <source>
        <strain evidence="2 3">CBS 209.92</strain>
    </source>
</reference>
<sequence>MSFEIQPAAPNDGAELADVFLESFSDEFNQRLWPRTPDVRSFWVQKFNASIEESGVTSFLVKIETLDSESKPVIAAFAKWKLYNGDGRREPQEEKDKIVWPESCDLELCHRFFGKLERERINAMGNKPHYYLDMLGTRPEFNGRGLASKLLKWGLSRADEEKTMVFLVSTPQGRRLYERYGFETVTEYEAVPGYSMASMVRPSPV</sequence>
<dbReference type="Gene3D" id="3.40.630.30">
    <property type="match status" value="1"/>
</dbReference>
<name>A0ABR4GEE3_9EURO</name>
<dbReference type="CDD" id="cd04301">
    <property type="entry name" value="NAT_SF"/>
    <property type="match status" value="1"/>
</dbReference>
<evidence type="ECO:0000313" key="2">
    <source>
        <dbReference type="EMBL" id="KAL2797409.1"/>
    </source>
</evidence>
<dbReference type="Pfam" id="PF13673">
    <property type="entry name" value="Acetyltransf_10"/>
    <property type="match status" value="1"/>
</dbReference>
<protein>
    <submittedName>
        <fullName evidence="2">Acyl-CoA N-acyltransferase</fullName>
    </submittedName>
</protein>
<dbReference type="Proteomes" id="UP001610563">
    <property type="component" value="Unassembled WGS sequence"/>
</dbReference>
<evidence type="ECO:0000313" key="3">
    <source>
        <dbReference type="Proteomes" id="UP001610563"/>
    </source>
</evidence>
<proteinExistence type="predicted"/>
<comment type="caution">
    <text evidence="2">The sequence shown here is derived from an EMBL/GenBank/DDBJ whole genome shotgun (WGS) entry which is preliminary data.</text>
</comment>